<dbReference type="OMA" id="WELRASE"/>
<feature type="compositionally biased region" description="Low complexity" evidence="2">
    <location>
        <begin position="77"/>
        <end position="93"/>
    </location>
</feature>
<dbReference type="GeneID" id="25568292"/>
<keyword evidence="1" id="KW-0175">Coiled coil</keyword>
<feature type="compositionally biased region" description="Low complexity" evidence="2">
    <location>
        <begin position="56"/>
        <end position="68"/>
    </location>
</feature>
<dbReference type="EMBL" id="GL349486">
    <property type="protein sequence ID" value="KNC54161.1"/>
    <property type="molecule type" value="Genomic_DNA"/>
</dbReference>
<proteinExistence type="predicted"/>
<reference evidence="3 4" key="1">
    <citation type="submission" date="2010-05" db="EMBL/GenBank/DDBJ databases">
        <title>The Genome Sequence of Thecamonas trahens ATCC 50062.</title>
        <authorList>
            <consortium name="The Broad Institute Genome Sequencing Platform"/>
            <person name="Russ C."/>
            <person name="Cuomo C."/>
            <person name="Shea T."/>
            <person name="Young S.K."/>
            <person name="Zeng Q."/>
            <person name="Koehrsen M."/>
            <person name="Haas B."/>
            <person name="Borodovsky M."/>
            <person name="Guigo R."/>
            <person name="Alvarado L."/>
            <person name="Berlin A."/>
            <person name="Bochicchio J."/>
            <person name="Borenstein D."/>
            <person name="Chapman S."/>
            <person name="Chen Z."/>
            <person name="Freedman E."/>
            <person name="Gellesch M."/>
            <person name="Goldberg J."/>
            <person name="Griggs A."/>
            <person name="Gujja S."/>
            <person name="Heilman E."/>
            <person name="Heiman D."/>
            <person name="Hepburn T."/>
            <person name="Howarth C."/>
            <person name="Jen D."/>
            <person name="Larson L."/>
            <person name="Mehta T."/>
            <person name="Park D."/>
            <person name="Pearson M."/>
            <person name="Roberts A."/>
            <person name="Saif S."/>
            <person name="Shenoy N."/>
            <person name="Sisk P."/>
            <person name="Stolte C."/>
            <person name="Sykes S."/>
            <person name="Thomson T."/>
            <person name="Walk T."/>
            <person name="White J."/>
            <person name="Yandava C."/>
            <person name="Burger G."/>
            <person name="Gray M.W."/>
            <person name="Holland P.W.H."/>
            <person name="King N."/>
            <person name="Lang F.B.F."/>
            <person name="Roger A.J."/>
            <person name="Ruiz-Trillo I."/>
            <person name="Lander E."/>
            <person name="Nusbaum C."/>
        </authorList>
    </citation>
    <scope>NUCLEOTIDE SEQUENCE [LARGE SCALE GENOMIC DNA]</scope>
    <source>
        <strain evidence="3 4">ATCC 50062</strain>
    </source>
</reference>
<dbReference type="AlphaFoldDB" id="A0A0L0DQ67"/>
<feature type="region of interest" description="Disordered" evidence="2">
    <location>
        <begin position="205"/>
        <end position="231"/>
    </location>
</feature>
<evidence type="ECO:0000313" key="3">
    <source>
        <dbReference type="EMBL" id="KNC54161.1"/>
    </source>
</evidence>
<evidence type="ECO:0000256" key="2">
    <source>
        <dbReference type="SAM" id="MobiDB-lite"/>
    </source>
</evidence>
<feature type="coiled-coil region" evidence="1">
    <location>
        <begin position="244"/>
        <end position="278"/>
    </location>
</feature>
<evidence type="ECO:0000256" key="1">
    <source>
        <dbReference type="SAM" id="Coils"/>
    </source>
</evidence>
<feature type="region of interest" description="Disordered" evidence="2">
    <location>
        <begin position="45"/>
        <end position="143"/>
    </location>
</feature>
<keyword evidence="4" id="KW-1185">Reference proteome</keyword>
<dbReference type="PANTHER" id="PTHR23313:SF0">
    <property type="entry name" value="TESTIS-EXPRESSED PROTEIN 9"/>
    <property type="match status" value="1"/>
</dbReference>
<name>A0A0L0DQ67_THETB</name>
<accession>A0A0L0DQ67</accession>
<gene>
    <name evidence="3" type="ORF">AMSG_09943</name>
</gene>
<evidence type="ECO:0000313" key="4">
    <source>
        <dbReference type="Proteomes" id="UP000054408"/>
    </source>
</evidence>
<organism evidence="3 4">
    <name type="scientific">Thecamonas trahens ATCC 50062</name>
    <dbReference type="NCBI Taxonomy" id="461836"/>
    <lineage>
        <taxon>Eukaryota</taxon>
        <taxon>Apusozoa</taxon>
        <taxon>Apusomonadida</taxon>
        <taxon>Apusomonadidae</taxon>
        <taxon>Thecamonas</taxon>
    </lineage>
</organism>
<dbReference type="RefSeq" id="XP_013753981.1">
    <property type="nucleotide sequence ID" value="XM_013898527.1"/>
</dbReference>
<feature type="compositionally biased region" description="Polar residues" evidence="2">
    <location>
        <begin position="99"/>
        <end position="109"/>
    </location>
</feature>
<dbReference type="PANTHER" id="PTHR23313">
    <property type="entry name" value="TSEC1-RELATED"/>
    <property type="match status" value="1"/>
</dbReference>
<feature type="compositionally biased region" description="Low complexity" evidence="2">
    <location>
        <begin position="122"/>
        <end position="143"/>
    </location>
</feature>
<protein>
    <submittedName>
        <fullName evidence="3">Testis-expressed sequence 9 protein</fullName>
    </submittedName>
</protein>
<feature type="coiled-coil region" evidence="1">
    <location>
        <begin position="1"/>
        <end position="35"/>
    </location>
</feature>
<dbReference type="Proteomes" id="UP000054408">
    <property type="component" value="Unassembled WGS sequence"/>
</dbReference>
<sequence length="324" mass="35080">MDRLLERERKLRQLNEQLDARKSRAESHAAQVLQEQEAYFQRMAGPALEPLPQPEAPMAAPEAAPEQPVLTVPATPPRGRTPLRTAARPTTGAVFATATPGSPASSTLASMRHSLAMSPPQSSGSPHPRTSSGSSPGSAAAAMAQVSVLTRELQAMQQRLESVMAESADKDRMLAESEAELKTALDENRRAARAEQALKTAATKAQKVAEEARRKAHAHALKASSLQSELDKTVADSRARASKATSADVRLNRALEEAEKVKAELAEAQAAARDDAAKFRRELADRDASIKRLSKQRTELLAAFKKQPPRHCRLPRTSLRACSR</sequence>